<proteinExistence type="predicted"/>
<evidence type="ECO:0000313" key="1">
    <source>
        <dbReference type="EMBL" id="MBI9113510.1"/>
    </source>
</evidence>
<organism evidence="1 2">
    <name type="scientific">Sanguibacter suaedae</name>
    <dbReference type="NCBI Taxonomy" id="2795737"/>
    <lineage>
        <taxon>Bacteria</taxon>
        <taxon>Bacillati</taxon>
        <taxon>Actinomycetota</taxon>
        <taxon>Actinomycetes</taxon>
        <taxon>Micrococcales</taxon>
        <taxon>Sanguibacteraceae</taxon>
        <taxon>Sanguibacter</taxon>
    </lineage>
</organism>
<dbReference type="Pfam" id="PF19827">
    <property type="entry name" value="DUF6308"/>
    <property type="match status" value="1"/>
</dbReference>
<evidence type="ECO:0000313" key="2">
    <source>
        <dbReference type="Proteomes" id="UP000602087"/>
    </source>
</evidence>
<dbReference type="InterPro" id="IPR046275">
    <property type="entry name" value="DUF6308"/>
</dbReference>
<name>A0A934I799_9MICO</name>
<accession>A0A934I799</accession>
<dbReference type="RefSeq" id="WP_198732081.1">
    <property type="nucleotide sequence ID" value="NZ_JAEINH010000001.1"/>
</dbReference>
<dbReference type="Proteomes" id="UP000602087">
    <property type="component" value="Unassembled WGS sequence"/>
</dbReference>
<dbReference type="EMBL" id="JAEINH010000001">
    <property type="protein sequence ID" value="MBI9113510.1"/>
    <property type="molecule type" value="Genomic_DNA"/>
</dbReference>
<sequence length="226" mass="24876">MSRPEVRVGGGRIPYDDAHAWVTRYLSSPGEHWAYPAYESYPGGDSPALEEADLLAPVLLSTPVRSLETYYSLQENLKAFNAVLGAIPLETSLAGATHTDLAAVVDLFAFLDTHPMHDVSLAMFTKLLHRKRPHLIPLYDTAVGTCYLDMPDAPLVRDDRRAYASFAQLWLRAVQRDLDSQLDVWAELSTLTPTDGPQISPLRALDIVGWKVGSGTDEMRSAPAEA</sequence>
<dbReference type="AlphaFoldDB" id="A0A934I799"/>
<gene>
    <name evidence="1" type="ORF">JAV76_00600</name>
</gene>
<protein>
    <submittedName>
        <fullName evidence="1">Uncharacterized protein</fullName>
    </submittedName>
</protein>
<keyword evidence="2" id="KW-1185">Reference proteome</keyword>
<reference evidence="1" key="1">
    <citation type="submission" date="2020-12" db="EMBL/GenBank/DDBJ databases">
        <title>Sanguibacter suaedae sp. nov., isolated from Suaeda aralocaspica.</title>
        <authorList>
            <person name="Ma Q."/>
        </authorList>
    </citation>
    <scope>NUCLEOTIDE SEQUENCE</scope>
    <source>
        <strain evidence="1">YZGR15</strain>
    </source>
</reference>
<comment type="caution">
    <text evidence="1">The sequence shown here is derived from an EMBL/GenBank/DDBJ whole genome shotgun (WGS) entry which is preliminary data.</text>
</comment>